<protein>
    <recommendedName>
        <fullName evidence="6">Probable inorganic carbon transporter subunit DabA</fullName>
    </recommendedName>
</protein>
<dbReference type="eggNOG" id="arCOG04520">
    <property type="taxonomic scope" value="Archaea"/>
</dbReference>
<dbReference type="AlphaFoldDB" id="U1NDJ3"/>
<keyword evidence="3 6" id="KW-0479">Metal-binding</keyword>
<dbReference type="PANTHER" id="PTHR38344">
    <property type="entry name" value="UPF0753 PROTEIN AQ_863"/>
    <property type="match status" value="1"/>
</dbReference>
<feature type="region of interest" description="Disordered" evidence="7">
    <location>
        <begin position="532"/>
        <end position="561"/>
    </location>
</feature>
<feature type="region of interest" description="Disordered" evidence="7">
    <location>
        <begin position="308"/>
        <end position="334"/>
    </location>
</feature>
<comment type="subunit">
    <text evidence="6">Forms a complex with DabB.</text>
</comment>
<dbReference type="InterPro" id="IPR018752">
    <property type="entry name" value="DabA"/>
</dbReference>
<feature type="binding site" evidence="6">
    <location>
        <position position="600"/>
    </location>
    <ligand>
        <name>Zn(2+)</name>
        <dbReference type="ChEBI" id="CHEBI:29105"/>
    </ligand>
</feature>
<dbReference type="Proteomes" id="UP000030710">
    <property type="component" value="Unassembled WGS sequence"/>
</dbReference>
<gene>
    <name evidence="6" type="primary">dabA</name>
    <name evidence="8" type="ORF">J07HQW2_01250</name>
</gene>
<organism evidence="8 9">
    <name type="scientific">Haloquadratum walsbyi J07HQW2</name>
    <dbReference type="NCBI Taxonomy" id="1238425"/>
    <lineage>
        <taxon>Archaea</taxon>
        <taxon>Methanobacteriati</taxon>
        <taxon>Methanobacteriota</taxon>
        <taxon>Stenosarchaea group</taxon>
        <taxon>Halobacteria</taxon>
        <taxon>Halobacteriales</taxon>
        <taxon>Haloferacaceae</taxon>
        <taxon>Haloquadratum</taxon>
    </lineage>
</organism>
<dbReference type="RefSeq" id="WP_021054299.1">
    <property type="nucleotide sequence ID" value="NZ_KE356561.1"/>
</dbReference>
<keyword evidence="5 6" id="KW-0472">Membrane</keyword>
<feature type="region of interest" description="Disordered" evidence="7">
    <location>
        <begin position="1"/>
        <end position="59"/>
    </location>
</feature>
<sequence length="920" mass="100857">MTTESSNAEMETEQETTSVSTDTEKTADVSQSIDSSVDSSSSESSSIGAETNAGKDDMSSSVNTIIERHINSAAEDVGALWPIHSFVTANPLDGFENRPFHEAIAAGAVHFDGDGYPDPSVFERAWRTGRIDNEILASTLIEYEVDHTPASAIAAIDADTVTRSNGNVEVDNQTDNWDKIDKRVIKWLSAFLDAGSAEWAMPNRKEGFYVAFQAVAMHDTTIPDVGVIRDPPADPLDTVSTVLESYPESEWNEIIEAQMTSLPGWTGLICRRIEDETTWQTTYPITLSGYLAVRMMIADALSVSLDSSSQSVGHNRSSSTPKHDPATSTDASSADIRSRPLRAVILIAWERTYREKLIEQITETTDDHGHKAMDDEMTSRTNSDSSTNCPDAQLVFCIDTRSEVIRRHIESTGEYETYGYAGFFGIPMRYEGYNNTASVNACPPIVDAQHRISEDPIVGDINSNESDHARYERIHEIYTTGVDIVESLSANVTTAFNFVETTGSGYGVGLAARTLFPQGVYDALTRIERRLPQPDAVSKPQLDTEPMDVSKHAHSDTARSHSEDVLPYGLTHQERVKYAASAFEMMGLETFGRIVGFIGHASQTANNPFGSSLDCGACAGNAGGPSARVLAQVCNDDDVKTSLRDRGIDIPVDTVFIAGEHNTTTDEITLYTETVPESHRGDIASLQTDLTIAQKRAATERIESFDTDNTADAVQDIERRAADWAETRPEWGLAGNASFIIGPRSLTEDIDLEGRTFLHSYDWQQDKTGSELESILAGPMIVTQWINAQYYFATVDTAAYGSGSKITQNPVGNIGIYQGNGGDLMRGLPIQSVRKSTDELYHQPIRLSTVIHAPVSKVTRALADLESVIELLDNNWLSLTVVDPTDDNDVFHYTENLTWIPHGDGYGYEDDNTAYTATEE</sequence>
<comment type="function">
    <text evidence="6">Part of an energy-coupled inorganic carbon pump.</text>
</comment>
<dbReference type="PANTHER" id="PTHR38344:SF1">
    <property type="entry name" value="INORGANIC CARBON TRANSPORTER SUBUNIT DABA-RELATED"/>
    <property type="match status" value="1"/>
</dbReference>
<evidence type="ECO:0000256" key="4">
    <source>
        <dbReference type="ARBA" id="ARBA00022833"/>
    </source>
</evidence>
<comment type="similarity">
    <text evidence="6">Belongs to the inorganic carbon transporter (TC 9.A.2) DabA family.</text>
</comment>
<reference evidence="8 9" key="1">
    <citation type="journal article" date="2013" name="PLoS ONE">
        <title>Assembly-driven community genomics of a hypersaline microbial ecosystem.</title>
        <authorList>
            <person name="Podell S."/>
            <person name="Ugalde J.A."/>
            <person name="Narasingarao P."/>
            <person name="Banfield J.F."/>
            <person name="Heidelberg K.B."/>
            <person name="Allen E.E."/>
        </authorList>
    </citation>
    <scope>NUCLEOTIDE SEQUENCE [LARGE SCALE GENOMIC DNA]</scope>
    <source>
        <strain evidence="9">J07HQW2</strain>
    </source>
</reference>
<evidence type="ECO:0000256" key="5">
    <source>
        <dbReference type="ARBA" id="ARBA00023136"/>
    </source>
</evidence>
<accession>U1NDJ3</accession>
<keyword evidence="1 6" id="KW-0813">Transport</keyword>
<comment type="subcellular location">
    <subcellularLocation>
        <location evidence="6">Cell membrane</location>
        <topology evidence="6">Peripheral membrane protein</topology>
    </subcellularLocation>
</comment>
<dbReference type="STRING" id="1238425.J07HQW2_01250"/>
<feature type="compositionally biased region" description="Polar residues" evidence="7">
    <location>
        <begin position="313"/>
        <end position="332"/>
    </location>
</feature>
<evidence type="ECO:0000256" key="3">
    <source>
        <dbReference type="ARBA" id="ARBA00022723"/>
    </source>
</evidence>
<feature type="compositionally biased region" description="Basic and acidic residues" evidence="7">
    <location>
        <begin position="548"/>
        <end position="561"/>
    </location>
</feature>
<feature type="compositionally biased region" description="Polar residues" evidence="7">
    <location>
        <begin position="1"/>
        <end position="21"/>
    </location>
</feature>
<keyword evidence="4 6" id="KW-0862">Zinc</keyword>
<evidence type="ECO:0000313" key="8">
    <source>
        <dbReference type="EMBL" id="ERG94808.1"/>
    </source>
</evidence>
<dbReference type="HOGENOM" id="CLU_009885_0_0_2"/>
<evidence type="ECO:0000256" key="1">
    <source>
        <dbReference type="ARBA" id="ARBA00022448"/>
    </source>
</evidence>
<evidence type="ECO:0000256" key="7">
    <source>
        <dbReference type="SAM" id="MobiDB-lite"/>
    </source>
</evidence>
<feature type="binding site" evidence="6">
    <location>
        <position position="399"/>
    </location>
    <ligand>
        <name>Zn(2+)</name>
        <dbReference type="ChEBI" id="CHEBI:29105"/>
    </ligand>
</feature>
<dbReference type="GO" id="GO:0005886">
    <property type="term" value="C:plasma membrane"/>
    <property type="evidence" value="ECO:0007669"/>
    <property type="project" value="UniProtKB-SubCell"/>
</dbReference>
<proteinExistence type="inferred from homology"/>
<keyword evidence="2 6" id="KW-1003">Cell membrane</keyword>
<feature type="compositionally biased region" description="Low complexity" evidence="7">
    <location>
        <begin position="28"/>
        <end position="47"/>
    </location>
</feature>
<dbReference type="Pfam" id="PF10070">
    <property type="entry name" value="DabA"/>
    <property type="match status" value="1"/>
</dbReference>
<comment type="cofactor">
    <cofactor evidence="6">
        <name>Zn(2+)</name>
        <dbReference type="ChEBI" id="CHEBI:29105"/>
    </cofactor>
</comment>
<feature type="binding site" evidence="6">
    <location>
        <position position="615"/>
    </location>
    <ligand>
        <name>Zn(2+)</name>
        <dbReference type="ChEBI" id="CHEBI:29105"/>
    </ligand>
</feature>
<evidence type="ECO:0000256" key="6">
    <source>
        <dbReference type="HAMAP-Rule" id="MF_01871"/>
    </source>
</evidence>
<dbReference type="HAMAP" id="MF_01871">
    <property type="entry name" value="DabA"/>
    <property type="match status" value="1"/>
</dbReference>
<dbReference type="EMBL" id="KE356561">
    <property type="protein sequence ID" value="ERG94808.1"/>
    <property type="molecule type" value="Genomic_DNA"/>
</dbReference>
<dbReference type="GO" id="GO:0008270">
    <property type="term" value="F:zinc ion binding"/>
    <property type="evidence" value="ECO:0007669"/>
    <property type="project" value="UniProtKB-UniRule"/>
</dbReference>
<evidence type="ECO:0000256" key="2">
    <source>
        <dbReference type="ARBA" id="ARBA00022475"/>
    </source>
</evidence>
<name>U1NDJ3_9EURY</name>
<feature type="binding site" evidence="6">
    <location>
        <position position="397"/>
    </location>
    <ligand>
        <name>Zn(2+)</name>
        <dbReference type="ChEBI" id="CHEBI:29105"/>
    </ligand>
</feature>
<evidence type="ECO:0000313" key="9">
    <source>
        <dbReference type="Proteomes" id="UP000030710"/>
    </source>
</evidence>